<dbReference type="GO" id="GO:0005829">
    <property type="term" value="C:cytosol"/>
    <property type="evidence" value="ECO:0007669"/>
    <property type="project" value="TreeGrafter"/>
</dbReference>
<dbReference type="InterPro" id="IPR015797">
    <property type="entry name" value="NUDIX_hydrolase-like_dom_sf"/>
</dbReference>
<dbReference type="PROSITE" id="PS51462">
    <property type="entry name" value="NUDIX"/>
    <property type="match status" value="1"/>
</dbReference>
<dbReference type="EMBL" id="DVFZ01000033">
    <property type="protein sequence ID" value="HIQ82112.1"/>
    <property type="molecule type" value="Genomic_DNA"/>
</dbReference>
<sequence length="190" mass="20985">MSVMDNRGDERILETIVGREHVFDGLILHIDHLTAKLPNGKLAKREVAMHVGASAVVPVDAEGYVYLVRQFRAPIEQVLLEIPAGKLDAPDEDRLLAAKRELHEETGLVANRWDHLTDIVTTPGFSNEKISLYLARDLRRGEAAPDEDEFLNLVRMPFAEAVAAAVRGELADAKTICALLLAAERMRSGL</sequence>
<feature type="domain" description="Nudix hydrolase" evidence="3">
    <location>
        <begin position="48"/>
        <end position="183"/>
    </location>
</feature>
<keyword evidence="2 4" id="KW-0378">Hydrolase</keyword>
<reference evidence="4" key="1">
    <citation type="submission" date="2020-10" db="EMBL/GenBank/DDBJ databases">
        <authorList>
            <person name="Gilroy R."/>
        </authorList>
    </citation>
    <scope>NUCLEOTIDE SEQUENCE</scope>
    <source>
        <strain evidence="4">ChiSjej6B24-2974</strain>
    </source>
</reference>
<organism evidence="4 5">
    <name type="scientific">Candidatus Pullichristensenella stercorigallinarum</name>
    <dbReference type="NCBI Taxonomy" id="2840909"/>
    <lineage>
        <taxon>Bacteria</taxon>
        <taxon>Bacillati</taxon>
        <taxon>Bacillota</taxon>
        <taxon>Clostridia</taxon>
        <taxon>Candidatus Pullichristensenella</taxon>
    </lineage>
</organism>
<reference evidence="4" key="2">
    <citation type="journal article" date="2021" name="PeerJ">
        <title>Extensive microbial diversity within the chicken gut microbiome revealed by metagenomics and culture.</title>
        <authorList>
            <person name="Gilroy R."/>
            <person name="Ravi A."/>
            <person name="Getino M."/>
            <person name="Pursley I."/>
            <person name="Horton D.L."/>
            <person name="Alikhan N.F."/>
            <person name="Baker D."/>
            <person name="Gharbi K."/>
            <person name="Hall N."/>
            <person name="Watson M."/>
            <person name="Adriaenssens E.M."/>
            <person name="Foster-Nyarko E."/>
            <person name="Jarju S."/>
            <person name="Secka A."/>
            <person name="Antonio M."/>
            <person name="Oren A."/>
            <person name="Chaudhuri R.R."/>
            <person name="La Ragione R."/>
            <person name="Hildebrand F."/>
            <person name="Pallen M.J."/>
        </authorList>
    </citation>
    <scope>NUCLEOTIDE SEQUENCE</scope>
    <source>
        <strain evidence="4">ChiSjej6B24-2974</strain>
    </source>
</reference>
<dbReference type="Gene3D" id="3.90.79.10">
    <property type="entry name" value="Nucleoside Triphosphate Pyrophosphohydrolase"/>
    <property type="match status" value="1"/>
</dbReference>
<comment type="cofactor">
    <cofactor evidence="1">
        <name>Mg(2+)</name>
        <dbReference type="ChEBI" id="CHEBI:18420"/>
    </cofactor>
</comment>
<evidence type="ECO:0000313" key="4">
    <source>
        <dbReference type="EMBL" id="HIQ82112.1"/>
    </source>
</evidence>
<gene>
    <name evidence="4" type="ORF">IAA52_03300</name>
</gene>
<accession>A0A9D0ZL08</accession>
<dbReference type="Pfam" id="PF00293">
    <property type="entry name" value="NUDIX"/>
    <property type="match status" value="1"/>
</dbReference>
<comment type="caution">
    <text evidence="4">The sequence shown here is derived from an EMBL/GenBank/DDBJ whole genome shotgun (WGS) entry which is preliminary data.</text>
</comment>
<dbReference type="GO" id="GO:0016787">
    <property type="term" value="F:hydrolase activity"/>
    <property type="evidence" value="ECO:0007669"/>
    <property type="project" value="UniProtKB-KW"/>
</dbReference>
<dbReference type="GO" id="GO:0019693">
    <property type="term" value="P:ribose phosphate metabolic process"/>
    <property type="evidence" value="ECO:0007669"/>
    <property type="project" value="TreeGrafter"/>
</dbReference>
<dbReference type="PANTHER" id="PTHR11839:SF18">
    <property type="entry name" value="NUDIX HYDROLASE DOMAIN-CONTAINING PROTEIN"/>
    <property type="match status" value="1"/>
</dbReference>
<evidence type="ECO:0000256" key="1">
    <source>
        <dbReference type="ARBA" id="ARBA00001946"/>
    </source>
</evidence>
<name>A0A9D0ZL08_9FIRM</name>
<dbReference type="Proteomes" id="UP000824260">
    <property type="component" value="Unassembled WGS sequence"/>
</dbReference>
<proteinExistence type="predicted"/>
<protein>
    <submittedName>
        <fullName evidence="4">NUDIX hydrolase</fullName>
    </submittedName>
</protein>
<dbReference type="AlphaFoldDB" id="A0A9D0ZL08"/>
<dbReference type="GO" id="GO:0006753">
    <property type="term" value="P:nucleoside phosphate metabolic process"/>
    <property type="evidence" value="ECO:0007669"/>
    <property type="project" value="TreeGrafter"/>
</dbReference>
<evidence type="ECO:0000259" key="3">
    <source>
        <dbReference type="PROSITE" id="PS51462"/>
    </source>
</evidence>
<dbReference type="InterPro" id="IPR000086">
    <property type="entry name" value="NUDIX_hydrolase_dom"/>
</dbReference>
<evidence type="ECO:0000313" key="5">
    <source>
        <dbReference type="Proteomes" id="UP000824260"/>
    </source>
</evidence>
<dbReference type="SUPFAM" id="SSF55811">
    <property type="entry name" value="Nudix"/>
    <property type="match status" value="1"/>
</dbReference>
<evidence type="ECO:0000256" key="2">
    <source>
        <dbReference type="ARBA" id="ARBA00022801"/>
    </source>
</evidence>
<dbReference type="PANTHER" id="PTHR11839">
    <property type="entry name" value="UDP/ADP-SUGAR PYROPHOSPHATASE"/>
    <property type="match status" value="1"/>
</dbReference>